<dbReference type="InterPro" id="IPR013785">
    <property type="entry name" value="Aldolase_TIM"/>
</dbReference>
<name>A0ABS4J727_9BACL</name>
<accession>A0ABS4J727</accession>
<gene>
    <name evidence="4" type="ORF">J2Z66_007252</name>
</gene>
<dbReference type="Pfam" id="PF00701">
    <property type="entry name" value="DHDPS"/>
    <property type="match status" value="1"/>
</dbReference>
<comment type="similarity">
    <text evidence="1 3">Belongs to the DapA family.</text>
</comment>
<dbReference type="RefSeq" id="WP_209977398.1">
    <property type="nucleotide sequence ID" value="NZ_JAGGLB010000036.1"/>
</dbReference>
<dbReference type="EMBL" id="JAGGLB010000036">
    <property type="protein sequence ID" value="MBP1995610.1"/>
    <property type="molecule type" value="Genomic_DNA"/>
</dbReference>
<protein>
    <submittedName>
        <fullName evidence="4">4-hydroxy-tetrahydrodipicolinate synthase</fullName>
        <ecNumber evidence="4">4.3.3.7</ecNumber>
    </submittedName>
</protein>
<evidence type="ECO:0000256" key="1">
    <source>
        <dbReference type="ARBA" id="ARBA00007592"/>
    </source>
</evidence>
<dbReference type="Proteomes" id="UP001519287">
    <property type="component" value="Unassembled WGS sequence"/>
</dbReference>
<evidence type="ECO:0000256" key="2">
    <source>
        <dbReference type="ARBA" id="ARBA00023239"/>
    </source>
</evidence>
<dbReference type="PIRSF" id="PIRSF001365">
    <property type="entry name" value="DHDPS"/>
    <property type="match status" value="1"/>
</dbReference>
<dbReference type="InterPro" id="IPR002220">
    <property type="entry name" value="DapA-like"/>
</dbReference>
<dbReference type="SUPFAM" id="SSF51569">
    <property type="entry name" value="Aldolase"/>
    <property type="match status" value="1"/>
</dbReference>
<keyword evidence="5" id="KW-1185">Reference proteome</keyword>
<dbReference type="GO" id="GO:0008840">
    <property type="term" value="F:4-hydroxy-tetrahydrodipicolinate synthase activity"/>
    <property type="evidence" value="ECO:0007669"/>
    <property type="project" value="UniProtKB-EC"/>
</dbReference>
<evidence type="ECO:0000313" key="5">
    <source>
        <dbReference type="Proteomes" id="UP001519287"/>
    </source>
</evidence>
<dbReference type="Gene3D" id="3.20.20.70">
    <property type="entry name" value="Aldolase class I"/>
    <property type="match status" value="1"/>
</dbReference>
<keyword evidence="2 3" id="KW-0456">Lyase</keyword>
<proteinExistence type="inferred from homology"/>
<evidence type="ECO:0000256" key="3">
    <source>
        <dbReference type="PIRNR" id="PIRNR001365"/>
    </source>
</evidence>
<dbReference type="PANTHER" id="PTHR12128:SF66">
    <property type="entry name" value="4-HYDROXY-2-OXOGLUTARATE ALDOLASE, MITOCHONDRIAL"/>
    <property type="match status" value="1"/>
</dbReference>
<evidence type="ECO:0000313" key="4">
    <source>
        <dbReference type="EMBL" id="MBP1995610.1"/>
    </source>
</evidence>
<reference evidence="4 5" key="1">
    <citation type="submission" date="2021-03" db="EMBL/GenBank/DDBJ databases">
        <title>Genomic Encyclopedia of Type Strains, Phase IV (KMG-IV): sequencing the most valuable type-strain genomes for metagenomic binning, comparative biology and taxonomic classification.</title>
        <authorList>
            <person name="Goeker M."/>
        </authorList>
    </citation>
    <scope>NUCLEOTIDE SEQUENCE [LARGE SCALE GENOMIC DNA]</scope>
    <source>
        <strain evidence="4 5">DSM 26048</strain>
    </source>
</reference>
<dbReference type="SMART" id="SM01130">
    <property type="entry name" value="DHDPS"/>
    <property type="match status" value="1"/>
</dbReference>
<organism evidence="4 5">
    <name type="scientific">Paenibacillus eucommiae</name>
    <dbReference type="NCBI Taxonomy" id="1355755"/>
    <lineage>
        <taxon>Bacteria</taxon>
        <taxon>Bacillati</taxon>
        <taxon>Bacillota</taxon>
        <taxon>Bacilli</taxon>
        <taxon>Bacillales</taxon>
        <taxon>Paenibacillaceae</taxon>
        <taxon>Paenibacillus</taxon>
    </lineage>
</organism>
<dbReference type="EC" id="4.3.3.7" evidence="4"/>
<dbReference type="CDD" id="cd00408">
    <property type="entry name" value="DHDPS-like"/>
    <property type="match status" value="1"/>
</dbReference>
<dbReference type="PANTHER" id="PTHR12128">
    <property type="entry name" value="DIHYDRODIPICOLINATE SYNTHASE"/>
    <property type="match status" value="1"/>
</dbReference>
<sequence length="324" mass="34308">MLVTSSGSGSRSESGLGSGIVEAENVQRLRGVFALLLTPFELDGRIDWEAYDRYVDWQLAAQTQGLFAVCGSSEMGCLSLEERLQLAARAVERAGEVPVIATANVGQETENHKEELLQLAETGVSGVVLVPPEGMGRDQSRLEAYFASLADASPIPVLLYECPIYRPHLVEPDVYGRLVKNNGIIGIKDTTCTLEGIGAKRAAAPGSIVYQANTPYMLESIRSGCGGIMAITSTAAADLVLKLWTLASAGDQDAAGVHERLVFLDAVLGNGFTASAKYAVAQQGISMNVTTRTGKSLSASEARAIDVWLESAKADRNQRLSAGG</sequence>
<comment type="caution">
    <text evidence="4">The sequence shown here is derived from an EMBL/GenBank/DDBJ whole genome shotgun (WGS) entry which is preliminary data.</text>
</comment>